<keyword evidence="4 7" id="KW-0342">GTP-binding</keyword>
<sequence>MSQVLGNRSRRTRTRRSWAGSGLRGDPTPRRPGQRTEERDGYVEALARLLLTVTRAYKVNSDISFEVFIHKVDGLSGDHKIETQRDSHQRANDDLADAGLEKIHLSFYLTSMYDHSIFEAFSKVVQKLIPQLPTLENLLNIFISNSGIEKAFLFDVVSKIYIATDSTPVDMQTYELYVVIDISWIYGLKEDGAGTPYDKESAAIIKLNNTTVLYLKEVTKFLALVCFVREEIFERKGLIEYNFHCFWKAICEVFEVGMKVVKSRKVQNQLQKKKGATPNGTPRVLL</sequence>
<keyword evidence="7" id="KW-0963">Cytoplasm</keyword>
<dbReference type="InterPro" id="IPR027417">
    <property type="entry name" value="P-loop_NTPase"/>
</dbReference>
<feature type="region of interest" description="Disordered" evidence="8">
    <location>
        <begin position="1"/>
        <end position="38"/>
    </location>
</feature>
<organism evidence="9 10">
    <name type="scientific">Microcebus murinus</name>
    <name type="common">Gray mouse lemur</name>
    <name type="synonym">Lemur murinus</name>
    <dbReference type="NCBI Taxonomy" id="30608"/>
    <lineage>
        <taxon>Eukaryota</taxon>
        <taxon>Metazoa</taxon>
        <taxon>Chordata</taxon>
        <taxon>Craniata</taxon>
        <taxon>Vertebrata</taxon>
        <taxon>Euteleostomi</taxon>
        <taxon>Mammalia</taxon>
        <taxon>Eutheria</taxon>
        <taxon>Euarchontoglires</taxon>
        <taxon>Primates</taxon>
        <taxon>Strepsirrhini</taxon>
        <taxon>Lemuriformes</taxon>
        <taxon>Cheirogaleidae</taxon>
        <taxon>Microcebus</taxon>
    </lineage>
</organism>
<evidence type="ECO:0000256" key="2">
    <source>
        <dbReference type="ARBA" id="ARBA00007756"/>
    </source>
</evidence>
<comment type="similarity">
    <text evidence="2 7">Belongs to the GTR/RAG GTP-binding protein family.</text>
</comment>
<accession>A0A8C5UZU1</accession>
<dbReference type="EMBL" id="ABDC03006536">
    <property type="status" value="NOT_ANNOTATED_CDS"/>
    <property type="molecule type" value="Genomic_DNA"/>
</dbReference>
<dbReference type="PANTHER" id="PTHR11259">
    <property type="entry name" value="RAS-RELATED GTP BINDING RAG/GTR YEAST"/>
    <property type="match status" value="1"/>
</dbReference>
<comment type="function">
    <text evidence="7">Guanine nucleotide-binding protein that plays a crucial role in the cellular response to amino acid availability through regulation of the mTORC1 signaling cascade.</text>
</comment>
<keyword evidence="10" id="KW-1185">Reference proteome</keyword>
<dbReference type="GO" id="GO:0005765">
    <property type="term" value="C:lysosomal membrane"/>
    <property type="evidence" value="ECO:0007669"/>
    <property type="project" value="UniProtKB-SubCell"/>
</dbReference>
<evidence type="ECO:0000256" key="8">
    <source>
        <dbReference type="SAM" id="MobiDB-lite"/>
    </source>
</evidence>
<reference evidence="9" key="1">
    <citation type="submission" date="2016-12" db="EMBL/GenBank/DDBJ databases">
        <title>Mouse lemur reference genome and diversity panel.</title>
        <authorList>
            <person name="Harris R."/>
            <person name="Larsen P."/>
            <person name="Liu Y."/>
            <person name="Hughes D.S."/>
            <person name="Murali S."/>
            <person name="Raveendran M."/>
            <person name="Korchina V."/>
            <person name="Wang M."/>
            <person name="Jhangiani S."/>
            <person name="Bandaranaike D."/>
            <person name="Bellair M."/>
            <person name="Blankenburg K."/>
            <person name="Chao H."/>
            <person name="Dahdouli M."/>
            <person name="Dinh H."/>
            <person name="Doddapaneni H."/>
            <person name="English A."/>
            <person name="Firestine M."/>
            <person name="Gnanaolivu R."/>
            <person name="Gross S."/>
            <person name="Hernandez B."/>
            <person name="Javaid M."/>
            <person name="Jayaseelan J."/>
            <person name="Jones J."/>
            <person name="Khan Z."/>
            <person name="Kovar C."/>
            <person name="Kurapati P."/>
            <person name="Le B."/>
            <person name="Lee S."/>
            <person name="Li M."/>
            <person name="Mathew T."/>
            <person name="Narasimhan A."/>
            <person name="Ngo D."/>
            <person name="Nguyen L."/>
            <person name="Okwuonu G."/>
            <person name="Ongeri F."/>
            <person name="Osuji N."/>
            <person name="Pu L.-L."/>
            <person name="Puazo M."/>
            <person name="Quiroz J."/>
            <person name="Raj R."/>
            <person name="Rajbhandari K."/>
            <person name="Reid J.G."/>
            <person name="Santibanez J."/>
            <person name="Sexton D."/>
            <person name="Skinner E."/>
            <person name="Vee V."/>
            <person name="Weissenberger G."/>
            <person name="Wu Y."/>
            <person name="Xin Y."/>
            <person name="Han Y."/>
            <person name="Campbell C."/>
            <person name="Brown A."/>
            <person name="Sullivan B."/>
            <person name="Shelton J."/>
            <person name="Brown S."/>
            <person name="Dudchenko O."/>
            <person name="Machol I."/>
            <person name="Durand N."/>
            <person name="Shamim M."/>
            <person name="Lieberman A."/>
            <person name="Muzny D.M."/>
            <person name="Richards S."/>
            <person name="Yoder A."/>
            <person name="Worley K.C."/>
            <person name="Rogers J."/>
            <person name="Gibbs R.A."/>
        </authorList>
    </citation>
    <scope>NUCLEOTIDE SEQUENCE [LARGE SCALE GENOMIC DNA]</scope>
</reference>
<dbReference type="FunFam" id="3.30.450.190:FF:000001">
    <property type="entry name" value="Ras-related GTP-binding protein C"/>
    <property type="match status" value="1"/>
</dbReference>
<dbReference type="GO" id="GO:0005525">
    <property type="term" value="F:GTP binding"/>
    <property type="evidence" value="ECO:0007669"/>
    <property type="project" value="UniProtKB-UniRule"/>
</dbReference>
<reference evidence="9" key="2">
    <citation type="submission" date="2025-08" db="UniProtKB">
        <authorList>
            <consortium name="Ensembl"/>
        </authorList>
    </citation>
    <scope>IDENTIFICATION</scope>
</reference>
<evidence type="ECO:0000256" key="1">
    <source>
        <dbReference type="ARBA" id="ARBA00004656"/>
    </source>
</evidence>
<dbReference type="InterPro" id="IPR006762">
    <property type="entry name" value="Gtr1_RagA"/>
</dbReference>
<proteinExistence type="inferred from homology"/>
<dbReference type="Pfam" id="PF04670">
    <property type="entry name" value="Gtr1_RagA"/>
    <property type="match status" value="1"/>
</dbReference>
<dbReference type="PANTHER" id="PTHR11259:SF5">
    <property type="entry name" value="RAS-RELATED GTP-BINDING PROTEIN D"/>
    <property type="match status" value="1"/>
</dbReference>
<evidence type="ECO:0000256" key="3">
    <source>
        <dbReference type="ARBA" id="ARBA00022741"/>
    </source>
</evidence>
<dbReference type="AlphaFoldDB" id="A0A8C5UZU1"/>
<dbReference type="GO" id="GO:0010507">
    <property type="term" value="P:negative regulation of autophagy"/>
    <property type="evidence" value="ECO:0007669"/>
    <property type="project" value="TreeGrafter"/>
</dbReference>
<evidence type="ECO:0000256" key="4">
    <source>
        <dbReference type="ARBA" id="ARBA00023134"/>
    </source>
</evidence>
<evidence type="ECO:0000256" key="7">
    <source>
        <dbReference type="RuleBase" id="RU367014"/>
    </source>
</evidence>
<comment type="catalytic activity">
    <reaction evidence="6">
        <text>GTP + H2O = GDP + phosphate + H(+)</text>
        <dbReference type="Rhea" id="RHEA:19669"/>
        <dbReference type="ChEBI" id="CHEBI:15377"/>
        <dbReference type="ChEBI" id="CHEBI:15378"/>
        <dbReference type="ChEBI" id="CHEBI:37565"/>
        <dbReference type="ChEBI" id="CHEBI:43474"/>
        <dbReference type="ChEBI" id="CHEBI:58189"/>
    </reaction>
    <physiologicalReaction direction="left-to-right" evidence="6">
        <dbReference type="Rhea" id="RHEA:19670"/>
    </physiologicalReaction>
</comment>
<keyword evidence="5 7" id="KW-0458">Lysosome</keyword>
<dbReference type="GO" id="GO:1990131">
    <property type="term" value="C:Gtr1-Gtr2 GTPase complex"/>
    <property type="evidence" value="ECO:0007669"/>
    <property type="project" value="TreeGrafter"/>
</dbReference>
<dbReference type="GO" id="GO:1904263">
    <property type="term" value="P:positive regulation of TORC1 signaling"/>
    <property type="evidence" value="ECO:0007669"/>
    <property type="project" value="TreeGrafter"/>
</dbReference>
<dbReference type="GO" id="GO:0003924">
    <property type="term" value="F:GTPase activity"/>
    <property type="evidence" value="ECO:0007669"/>
    <property type="project" value="TreeGrafter"/>
</dbReference>
<dbReference type="Proteomes" id="UP000694394">
    <property type="component" value="Chromosome 5"/>
</dbReference>
<comment type="subcellular location">
    <subcellularLocation>
        <location evidence="7">Cytoplasm</location>
    </subcellularLocation>
    <subcellularLocation>
        <location evidence="7">Lysosome</location>
    </subcellularLocation>
    <subcellularLocation>
        <location evidence="1">Lysosome membrane</location>
    </subcellularLocation>
</comment>
<name>A0A8C5UZU1_MICMU</name>
<evidence type="ECO:0000313" key="9">
    <source>
        <dbReference type="Ensembl" id="ENSMICP00000011912.3"/>
    </source>
</evidence>
<dbReference type="GO" id="GO:0005634">
    <property type="term" value="C:nucleus"/>
    <property type="evidence" value="ECO:0007669"/>
    <property type="project" value="TreeGrafter"/>
</dbReference>
<evidence type="ECO:0000256" key="5">
    <source>
        <dbReference type="ARBA" id="ARBA00023228"/>
    </source>
</evidence>
<dbReference type="GO" id="GO:0009267">
    <property type="term" value="P:cellular response to starvation"/>
    <property type="evidence" value="ECO:0007669"/>
    <property type="project" value="TreeGrafter"/>
</dbReference>
<dbReference type="GeneTree" id="ENSGT00950000183031"/>
<dbReference type="GO" id="GO:0071230">
    <property type="term" value="P:cellular response to amino acid stimulus"/>
    <property type="evidence" value="ECO:0007669"/>
    <property type="project" value="UniProtKB-UniRule"/>
</dbReference>
<dbReference type="Gene3D" id="3.30.450.190">
    <property type="match status" value="1"/>
</dbReference>
<protein>
    <recommendedName>
        <fullName evidence="7">Ras-related GTP-binding protein</fullName>
    </recommendedName>
</protein>
<evidence type="ECO:0000313" key="10">
    <source>
        <dbReference type="Proteomes" id="UP000694394"/>
    </source>
</evidence>
<keyword evidence="3 7" id="KW-0547">Nucleotide-binding</keyword>
<dbReference type="Ensembl" id="ENSMICT00000013068.3">
    <property type="protein sequence ID" value="ENSMICP00000011912.3"/>
    <property type="gene ID" value="ENSMICG00000037612.2"/>
</dbReference>
<reference evidence="9" key="3">
    <citation type="submission" date="2025-09" db="UniProtKB">
        <authorList>
            <consortium name="Ensembl"/>
        </authorList>
    </citation>
    <scope>IDENTIFICATION</scope>
</reference>
<dbReference type="Gene3D" id="3.40.50.300">
    <property type="entry name" value="P-loop containing nucleotide triphosphate hydrolases"/>
    <property type="match status" value="1"/>
</dbReference>
<evidence type="ECO:0000256" key="6">
    <source>
        <dbReference type="ARBA" id="ARBA00049117"/>
    </source>
</evidence>